<dbReference type="Proteomes" id="UP000178109">
    <property type="component" value="Unassembled WGS sequence"/>
</dbReference>
<protein>
    <recommendedName>
        <fullName evidence="3">DUF721 domain-containing protein</fullName>
    </recommendedName>
</protein>
<evidence type="ECO:0008006" key="3">
    <source>
        <dbReference type="Google" id="ProtNLM"/>
    </source>
</evidence>
<evidence type="ECO:0000313" key="2">
    <source>
        <dbReference type="Proteomes" id="UP000178109"/>
    </source>
</evidence>
<accession>A0A1G2BSS0</accession>
<evidence type="ECO:0000313" key="1">
    <source>
        <dbReference type="EMBL" id="OGY92213.1"/>
    </source>
</evidence>
<name>A0A1G2BSS0_9BACT</name>
<comment type="caution">
    <text evidence="1">The sequence shown here is derived from an EMBL/GenBank/DDBJ whole genome shotgun (WGS) entry which is preliminary data.</text>
</comment>
<organism evidence="1 2">
    <name type="scientific">Candidatus Komeilibacteria bacterium RIFCSPLOWO2_02_FULL_48_11</name>
    <dbReference type="NCBI Taxonomy" id="1798553"/>
    <lineage>
        <taxon>Bacteria</taxon>
        <taxon>Candidatus Komeiliibacteriota</taxon>
    </lineage>
</organism>
<sequence length="96" mass="10579">MWQPLSSLIPQSIKKAGIAKSVNDALICEEFQKIAAHILGQGAEHCHALYIKDRTLWVAVLAGAVSNELKLYESDILKALAEKFGEGRVEGLRFMV</sequence>
<proteinExistence type="predicted"/>
<dbReference type="InterPro" id="IPR007922">
    <property type="entry name" value="DciA-like"/>
</dbReference>
<dbReference type="AlphaFoldDB" id="A0A1G2BSS0"/>
<gene>
    <name evidence="1" type="ORF">A3H70_01000</name>
</gene>
<dbReference type="Pfam" id="PF05258">
    <property type="entry name" value="DciA"/>
    <property type="match status" value="1"/>
</dbReference>
<dbReference type="EMBL" id="MHKO01000026">
    <property type="protein sequence ID" value="OGY92213.1"/>
    <property type="molecule type" value="Genomic_DNA"/>
</dbReference>
<reference evidence="1 2" key="1">
    <citation type="journal article" date="2016" name="Nat. Commun.">
        <title>Thousands of microbial genomes shed light on interconnected biogeochemical processes in an aquifer system.</title>
        <authorList>
            <person name="Anantharaman K."/>
            <person name="Brown C.T."/>
            <person name="Hug L.A."/>
            <person name="Sharon I."/>
            <person name="Castelle C.J."/>
            <person name="Probst A.J."/>
            <person name="Thomas B.C."/>
            <person name="Singh A."/>
            <person name="Wilkins M.J."/>
            <person name="Karaoz U."/>
            <person name="Brodie E.L."/>
            <person name="Williams K.H."/>
            <person name="Hubbard S.S."/>
            <person name="Banfield J.F."/>
        </authorList>
    </citation>
    <scope>NUCLEOTIDE SEQUENCE [LARGE SCALE GENOMIC DNA]</scope>
</reference>